<evidence type="ECO:0000259" key="2">
    <source>
        <dbReference type="Pfam" id="PF01205"/>
    </source>
</evidence>
<dbReference type="AlphaFoldDB" id="A0A1G7NVU9"/>
<dbReference type="GO" id="GO:0005737">
    <property type="term" value="C:cytoplasm"/>
    <property type="evidence" value="ECO:0007669"/>
    <property type="project" value="TreeGrafter"/>
</dbReference>
<dbReference type="SUPFAM" id="SSF54211">
    <property type="entry name" value="Ribosomal protein S5 domain 2-like"/>
    <property type="match status" value="1"/>
</dbReference>
<dbReference type="InterPro" id="IPR020568">
    <property type="entry name" value="Ribosomal_Su5_D2-typ_SF"/>
</dbReference>
<proteinExistence type="inferred from homology"/>
<dbReference type="InterPro" id="IPR001498">
    <property type="entry name" value="Impact_N"/>
</dbReference>
<organism evidence="3 4">
    <name type="scientific">Celeribacter baekdonensis</name>
    <dbReference type="NCBI Taxonomy" id="875171"/>
    <lineage>
        <taxon>Bacteria</taxon>
        <taxon>Pseudomonadati</taxon>
        <taxon>Pseudomonadota</taxon>
        <taxon>Alphaproteobacteria</taxon>
        <taxon>Rhodobacterales</taxon>
        <taxon>Roseobacteraceae</taxon>
        <taxon>Celeribacter</taxon>
    </lineage>
</organism>
<evidence type="ECO:0000313" key="4">
    <source>
        <dbReference type="Proteomes" id="UP000182284"/>
    </source>
</evidence>
<dbReference type="Pfam" id="PF01205">
    <property type="entry name" value="Impact_N"/>
    <property type="match status" value="1"/>
</dbReference>
<dbReference type="Proteomes" id="UP000182284">
    <property type="component" value="Unassembled WGS sequence"/>
</dbReference>
<dbReference type="InterPro" id="IPR036956">
    <property type="entry name" value="Impact_N_sf"/>
</dbReference>
<dbReference type="GO" id="GO:0140469">
    <property type="term" value="P:GCN2-mediated signaling"/>
    <property type="evidence" value="ECO:0007669"/>
    <property type="project" value="TreeGrafter"/>
</dbReference>
<dbReference type="Gene3D" id="3.30.230.30">
    <property type="entry name" value="Impact, N-terminal domain"/>
    <property type="match status" value="1"/>
</dbReference>
<reference evidence="3 4" key="1">
    <citation type="submission" date="2016-10" db="EMBL/GenBank/DDBJ databases">
        <authorList>
            <person name="de Groot N.N."/>
        </authorList>
    </citation>
    <scope>NUCLEOTIDE SEQUENCE [LARGE SCALE GENOMIC DNA]</scope>
    <source>
        <strain evidence="3 4">DSM 27375</strain>
    </source>
</reference>
<protein>
    <submittedName>
        <fullName evidence="3">Uncharacterized protein family UPF0029</fullName>
    </submittedName>
</protein>
<evidence type="ECO:0000256" key="1">
    <source>
        <dbReference type="ARBA" id="ARBA00007665"/>
    </source>
</evidence>
<dbReference type="EMBL" id="FNBL01000007">
    <property type="protein sequence ID" value="SDF78165.1"/>
    <property type="molecule type" value="Genomic_DNA"/>
</dbReference>
<dbReference type="PROSITE" id="PS00910">
    <property type="entry name" value="UPF0029"/>
    <property type="match status" value="1"/>
</dbReference>
<gene>
    <name evidence="3" type="ORF">SAMN04488117_107121</name>
</gene>
<sequence length="146" mass="16114">MNFHAVVDMAPAWRGRIAVVPGARGIYTGPMQVFDGIISDRGSKYAVSGAPCAGPEEAKVLIKTLCKQKKFAKATHNTWGLLLADGTPIKNDDGESGAGMVILRMLEREGLYDHLIIVTRWYGGKHLGGDRFRHVQDAVRYYLDRL</sequence>
<evidence type="ECO:0000313" key="3">
    <source>
        <dbReference type="EMBL" id="SDF78165.1"/>
    </source>
</evidence>
<dbReference type="GO" id="GO:0006446">
    <property type="term" value="P:regulation of translational initiation"/>
    <property type="evidence" value="ECO:0007669"/>
    <property type="project" value="TreeGrafter"/>
</dbReference>
<dbReference type="InterPro" id="IPR023582">
    <property type="entry name" value="Impact"/>
</dbReference>
<feature type="domain" description="Impact N-terminal" evidence="2">
    <location>
        <begin position="41"/>
        <end position="141"/>
    </location>
</feature>
<name>A0A1G7NVU9_9RHOB</name>
<dbReference type="PANTHER" id="PTHR16301">
    <property type="entry name" value="IMPACT-RELATED"/>
    <property type="match status" value="1"/>
</dbReference>
<dbReference type="InterPro" id="IPR020569">
    <property type="entry name" value="UPF0029_Impact_CS"/>
</dbReference>
<accession>A0A1G7NVU9</accession>
<comment type="similarity">
    <text evidence="1">Belongs to the IMPACT family.</text>
</comment>
<dbReference type="PANTHER" id="PTHR16301:SF25">
    <property type="entry name" value="PROTEIN IMPACT"/>
    <property type="match status" value="1"/>
</dbReference>